<dbReference type="PANTHER" id="PTHR34475">
    <property type="match status" value="1"/>
</dbReference>
<feature type="transmembrane region" description="Helical" evidence="1">
    <location>
        <begin position="112"/>
        <end position="132"/>
    </location>
</feature>
<accession>A0A1F6MCN0</accession>
<dbReference type="Proteomes" id="UP000177953">
    <property type="component" value="Unassembled WGS sequence"/>
</dbReference>
<dbReference type="InterPro" id="IPR010982">
    <property type="entry name" value="Lambda_DNA-bd_dom_sf"/>
</dbReference>
<name>A0A1F6MCN0_9BACT</name>
<dbReference type="AlphaFoldDB" id="A0A1F6MCN0"/>
<dbReference type="GO" id="GO:0003677">
    <property type="term" value="F:DNA binding"/>
    <property type="evidence" value="ECO:0007669"/>
    <property type="project" value="InterPro"/>
</dbReference>
<dbReference type="Pfam" id="PF13413">
    <property type="entry name" value="HTH_25"/>
    <property type="match status" value="1"/>
</dbReference>
<dbReference type="Gene3D" id="1.10.260.40">
    <property type="entry name" value="lambda repressor-like DNA-binding domains"/>
    <property type="match status" value="1"/>
</dbReference>
<keyword evidence="1" id="KW-0812">Transmembrane</keyword>
<evidence type="ECO:0000256" key="1">
    <source>
        <dbReference type="SAM" id="Phobius"/>
    </source>
</evidence>
<evidence type="ECO:0000313" key="2">
    <source>
        <dbReference type="EMBL" id="OGH69412.1"/>
    </source>
</evidence>
<gene>
    <name evidence="2" type="ORF">A2754_01420</name>
</gene>
<keyword evidence="1" id="KW-1133">Transmembrane helix</keyword>
<reference evidence="2 3" key="1">
    <citation type="journal article" date="2016" name="Nat. Commun.">
        <title>Thousands of microbial genomes shed light on interconnected biogeochemical processes in an aquifer system.</title>
        <authorList>
            <person name="Anantharaman K."/>
            <person name="Brown C.T."/>
            <person name="Hug L.A."/>
            <person name="Sharon I."/>
            <person name="Castelle C.J."/>
            <person name="Probst A.J."/>
            <person name="Thomas B.C."/>
            <person name="Singh A."/>
            <person name="Wilkins M.J."/>
            <person name="Karaoz U."/>
            <person name="Brodie E.L."/>
            <person name="Williams K.H."/>
            <person name="Hubbard S.S."/>
            <person name="Banfield J.F."/>
        </authorList>
    </citation>
    <scope>NUCLEOTIDE SEQUENCE [LARGE SCALE GENOMIC DNA]</scope>
</reference>
<evidence type="ECO:0008006" key="4">
    <source>
        <dbReference type="Google" id="ProtNLM"/>
    </source>
</evidence>
<dbReference type="InterPro" id="IPR050400">
    <property type="entry name" value="Bact_Cytoskel_RodZ"/>
</dbReference>
<dbReference type="EMBL" id="MFPU01000046">
    <property type="protein sequence ID" value="OGH69412.1"/>
    <property type="molecule type" value="Genomic_DNA"/>
</dbReference>
<evidence type="ECO:0000313" key="3">
    <source>
        <dbReference type="Proteomes" id="UP000177953"/>
    </source>
</evidence>
<dbReference type="Gene3D" id="2.60.40.10">
    <property type="entry name" value="Immunoglobulins"/>
    <property type="match status" value="1"/>
</dbReference>
<comment type="caution">
    <text evidence="2">The sequence shown here is derived from an EMBL/GenBank/DDBJ whole genome shotgun (WGS) entry which is preliminary data.</text>
</comment>
<proteinExistence type="predicted"/>
<dbReference type="InterPro" id="IPR013783">
    <property type="entry name" value="Ig-like_fold"/>
</dbReference>
<dbReference type="SUPFAM" id="SSF47413">
    <property type="entry name" value="lambda repressor-like DNA-binding domains"/>
    <property type="match status" value="1"/>
</dbReference>
<sequence length="232" mass="26006">MSIFCYKKIETTGRLGEKFRKKRVERGLTLVALSETTRIPIKYLEAIECDDFLKLPLGKPFRLAYIREIASVLGFSPEQCIHQLESETDLDAAPLIHPRRSIKLFPFSSVSIFLRNGVLASFVLLFAGYLIWQIRGIVEPPRLSVYSPLEGHVVSQPTTVVQGETEKESRLTVNGQEIMVSESGRFETKIDLSNGVNTIVIEATKKHGKTTSITRHLVVKQKVKPSPLSLGL</sequence>
<dbReference type="Pfam" id="PF09136">
    <property type="entry name" value="Glucodextran_B"/>
    <property type="match status" value="1"/>
</dbReference>
<keyword evidence="1" id="KW-0472">Membrane</keyword>
<protein>
    <recommendedName>
        <fullName evidence="4">HTH cro/C1-type domain-containing protein</fullName>
    </recommendedName>
</protein>
<dbReference type="PANTHER" id="PTHR34475:SF1">
    <property type="entry name" value="CYTOSKELETON PROTEIN RODZ"/>
    <property type="match status" value="1"/>
</dbReference>
<organism evidence="2 3">
    <name type="scientific">Candidatus Magasanikbacteria bacterium RIFCSPHIGHO2_01_FULL_47_8</name>
    <dbReference type="NCBI Taxonomy" id="1798673"/>
    <lineage>
        <taxon>Bacteria</taxon>
        <taxon>Candidatus Magasanikiibacteriota</taxon>
    </lineage>
</organism>